<evidence type="ECO:0000256" key="4">
    <source>
        <dbReference type="ARBA" id="ARBA00022692"/>
    </source>
</evidence>
<dbReference type="Gene3D" id="1.10.3730.20">
    <property type="match status" value="1"/>
</dbReference>
<feature type="transmembrane region" description="Helical" evidence="10">
    <location>
        <begin position="27"/>
        <end position="47"/>
    </location>
</feature>
<dbReference type="AlphaFoldDB" id="A0A6N8IPF3"/>
<gene>
    <name evidence="11" type="ORF">GON04_01865</name>
</gene>
<dbReference type="FunFam" id="1.10.3730.20:FF:000001">
    <property type="entry name" value="Quaternary ammonium compound resistance transporter SugE"/>
    <property type="match status" value="1"/>
</dbReference>
<dbReference type="GO" id="GO:0005886">
    <property type="term" value="C:plasma membrane"/>
    <property type="evidence" value="ECO:0007669"/>
    <property type="project" value="UniProtKB-SubCell"/>
</dbReference>
<evidence type="ECO:0000256" key="7">
    <source>
        <dbReference type="ARBA" id="ARBA00038151"/>
    </source>
</evidence>
<evidence type="ECO:0000256" key="8">
    <source>
        <dbReference type="ARBA" id="ARBA00039168"/>
    </source>
</evidence>
<dbReference type="Pfam" id="PF00893">
    <property type="entry name" value="Multi_Drug_Res"/>
    <property type="match status" value="1"/>
</dbReference>
<keyword evidence="5 10" id="KW-1133">Transmembrane helix</keyword>
<evidence type="ECO:0000256" key="10">
    <source>
        <dbReference type="SAM" id="Phobius"/>
    </source>
</evidence>
<comment type="subcellular location">
    <subcellularLocation>
        <location evidence="1 9">Cell membrane</location>
        <topology evidence="1 9">Multi-pass membrane protein</topology>
    </subcellularLocation>
</comment>
<dbReference type="GO" id="GO:0022857">
    <property type="term" value="F:transmembrane transporter activity"/>
    <property type="evidence" value="ECO:0007669"/>
    <property type="project" value="InterPro"/>
</dbReference>
<comment type="caution">
    <text evidence="11">The sequence shown here is derived from an EMBL/GenBank/DDBJ whole genome shotgun (WGS) entry which is preliminary data.</text>
</comment>
<dbReference type="RefSeq" id="WP_157396315.1">
    <property type="nucleotide sequence ID" value="NZ_WSEL01000003.1"/>
</dbReference>
<evidence type="ECO:0000313" key="12">
    <source>
        <dbReference type="Proteomes" id="UP000469385"/>
    </source>
</evidence>
<dbReference type="PANTHER" id="PTHR30561:SF0">
    <property type="entry name" value="GUANIDINIUM EXPORTER"/>
    <property type="match status" value="1"/>
</dbReference>
<reference evidence="11 12" key="1">
    <citation type="submission" date="2019-12" db="EMBL/GenBank/DDBJ databases">
        <authorList>
            <person name="Huq M.A."/>
        </authorList>
    </citation>
    <scope>NUCLEOTIDE SEQUENCE [LARGE SCALE GENOMIC DNA]</scope>
    <source>
        <strain evidence="11 12">MAH-25</strain>
    </source>
</reference>
<proteinExistence type="inferred from homology"/>
<evidence type="ECO:0000313" key="11">
    <source>
        <dbReference type="EMBL" id="MVQ28180.1"/>
    </source>
</evidence>
<feature type="transmembrane region" description="Helical" evidence="10">
    <location>
        <begin position="59"/>
        <end position="79"/>
    </location>
</feature>
<dbReference type="InterPro" id="IPR045324">
    <property type="entry name" value="Small_multidrug_res"/>
</dbReference>
<keyword evidence="6 10" id="KW-0472">Membrane</keyword>
<feature type="transmembrane region" description="Helical" evidence="10">
    <location>
        <begin position="85"/>
        <end position="103"/>
    </location>
</feature>
<keyword evidence="2" id="KW-0813">Transport</keyword>
<dbReference type="PANTHER" id="PTHR30561">
    <property type="entry name" value="SMR FAMILY PROTON-DEPENDENT DRUG EFFLUX TRANSPORTER SUGE"/>
    <property type="match status" value="1"/>
</dbReference>
<dbReference type="SUPFAM" id="SSF103481">
    <property type="entry name" value="Multidrug resistance efflux transporter EmrE"/>
    <property type="match status" value="1"/>
</dbReference>
<sequence length="104" mass="10848">MAWLYLLAAGLFEVGWPVGFKLSQQGLKAWGIGIAIVCMALSGLLLWLAQRHIPIGTAYAVWTGIGGAGTFLIGVLFFGDALTPGRVLGVALIVGGVVTLKLSH</sequence>
<name>A0A6N8IPF3_9BURK</name>
<evidence type="ECO:0000256" key="1">
    <source>
        <dbReference type="ARBA" id="ARBA00004651"/>
    </source>
</evidence>
<evidence type="ECO:0000256" key="5">
    <source>
        <dbReference type="ARBA" id="ARBA00022989"/>
    </source>
</evidence>
<keyword evidence="4 9" id="KW-0812">Transmembrane</keyword>
<dbReference type="EMBL" id="WSEL01000003">
    <property type="protein sequence ID" value="MVQ28180.1"/>
    <property type="molecule type" value="Genomic_DNA"/>
</dbReference>
<protein>
    <recommendedName>
        <fullName evidence="8">Guanidinium exporter</fullName>
    </recommendedName>
</protein>
<organism evidence="11 12">
    <name type="scientific">Ramlibacter pinisoli</name>
    <dbReference type="NCBI Taxonomy" id="2682844"/>
    <lineage>
        <taxon>Bacteria</taxon>
        <taxon>Pseudomonadati</taxon>
        <taxon>Pseudomonadota</taxon>
        <taxon>Betaproteobacteria</taxon>
        <taxon>Burkholderiales</taxon>
        <taxon>Comamonadaceae</taxon>
        <taxon>Ramlibacter</taxon>
    </lineage>
</organism>
<dbReference type="GO" id="GO:1990961">
    <property type="term" value="P:xenobiotic detoxification by transmembrane export across the plasma membrane"/>
    <property type="evidence" value="ECO:0007669"/>
    <property type="project" value="UniProtKB-ARBA"/>
</dbReference>
<evidence type="ECO:0000256" key="3">
    <source>
        <dbReference type="ARBA" id="ARBA00022475"/>
    </source>
</evidence>
<keyword evidence="3" id="KW-1003">Cell membrane</keyword>
<comment type="similarity">
    <text evidence="7">Belongs to the drug/metabolite transporter (DMT) superfamily. Small multidrug resistance (SMR) (TC 2.A.7.1) family. Gdx/SugE subfamily.</text>
</comment>
<dbReference type="InterPro" id="IPR037185">
    <property type="entry name" value="EmrE-like"/>
</dbReference>
<dbReference type="InterPro" id="IPR000390">
    <property type="entry name" value="Small_drug/metabolite_transptr"/>
</dbReference>
<evidence type="ECO:0000256" key="2">
    <source>
        <dbReference type="ARBA" id="ARBA00022448"/>
    </source>
</evidence>
<evidence type="ECO:0000256" key="9">
    <source>
        <dbReference type="RuleBase" id="RU003942"/>
    </source>
</evidence>
<accession>A0A6N8IPF3</accession>
<keyword evidence="12" id="KW-1185">Reference proteome</keyword>
<evidence type="ECO:0000256" key="6">
    <source>
        <dbReference type="ARBA" id="ARBA00023136"/>
    </source>
</evidence>
<dbReference type="Proteomes" id="UP000469385">
    <property type="component" value="Unassembled WGS sequence"/>
</dbReference>